<dbReference type="AlphaFoldDB" id="A0A414STS3"/>
<keyword evidence="1" id="KW-0175">Coiled coil</keyword>
<protein>
    <recommendedName>
        <fullName evidence="6">Fibronectin type-III domain-containing protein</fullName>
    </recommendedName>
</protein>
<dbReference type="InterPro" id="IPR002931">
    <property type="entry name" value="Transglutaminase-like"/>
</dbReference>
<dbReference type="Gene3D" id="3.10.620.30">
    <property type="match status" value="1"/>
</dbReference>
<evidence type="ECO:0000313" key="4">
    <source>
        <dbReference type="EMBL" id="RHG25341.1"/>
    </source>
</evidence>
<evidence type="ECO:0000259" key="2">
    <source>
        <dbReference type="Pfam" id="PF00041"/>
    </source>
</evidence>
<feature type="domain" description="Transglutaminase-like" evidence="3">
    <location>
        <begin position="205"/>
        <end position="303"/>
    </location>
</feature>
<reference evidence="4 5" key="1">
    <citation type="submission" date="2018-08" db="EMBL/GenBank/DDBJ databases">
        <title>A genome reference for cultivated species of the human gut microbiota.</title>
        <authorList>
            <person name="Zou Y."/>
            <person name="Xue W."/>
            <person name="Luo G."/>
        </authorList>
    </citation>
    <scope>NUCLEOTIDE SEQUENCE [LARGE SCALE GENOMIC DNA]</scope>
    <source>
        <strain evidence="4 5">AM22-21LB</strain>
    </source>
</reference>
<dbReference type="InterPro" id="IPR036116">
    <property type="entry name" value="FN3_sf"/>
</dbReference>
<dbReference type="Proteomes" id="UP000284051">
    <property type="component" value="Unassembled WGS sequence"/>
</dbReference>
<dbReference type="Gene3D" id="2.60.40.10">
    <property type="entry name" value="Immunoglobulins"/>
    <property type="match status" value="1"/>
</dbReference>
<dbReference type="EMBL" id="QRID01000026">
    <property type="protein sequence ID" value="RHG25341.1"/>
    <property type="molecule type" value="Genomic_DNA"/>
</dbReference>
<dbReference type="SUPFAM" id="SSF49265">
    <property type="entry name" value="Fibronectin type III"/>
    <property type="match status" value="1"/>
</dbReference>
<dbReference type="Pfam" id="PF00041">
    <property type="entry name" value="fn3"/>
    <property type="match status" value="1"/>
</dbReference>
<dbReference type="SUPFAM" id="SSF54001">
    <property type="entry name" value="Cysteine proteinases"/>
    <property type="match status" value="1"/>
</dbReference>
<dbReference type="InterPro" id="IPR038765">
    <property type="entry name" value="Papain-like_cys_pep_sf"/>
</dbReference>
<accession>A0A414STS3</accession>
<organism evidence="4 5">
    <name type="scientific">Roseburia intestinalis</name>
    <dbReference type="NCBI Taxonomy" id="166486"/>
    <lineage>
        <taxon>Bacteria</taxon>
        <taxon>Bacillati</taxon>
        <taxon>Bacillota</taxon>
        <taxon>Clostridia</taxon>
        <taxon>Lachnospirales</taxon>
        <taxon>Lachnospiraceae</taxon>
        <taxon>Roseburia</taxon>
    </lineage>
</organism>
<sequence>MKRAKLKIEILTVIFCSLIFAFSEKNNSIYADEVLTDMELPTGRLVFEEETEEAADEDYESIEESDIAEQSLLRTADIAADDWNKYGSDYFYDQLSDEEKAYWNALDVICEKYLTTETDAVTTKSGAYRMQAISGSTLAKAQQKNVLLMFRYSNPQYYFLNATVYTISYSNDTISLVFGIYPAFENGTDRMEKTEKVKEQVDAWQEQIDQCSKDYEKVKKIHDLICEKVYYNQALVNSDFATESTEYSQSVYSVFCTDKTVCAGYAQSFAMMCNGSGIDTAVVTSSNHEWNKVKICSSWYNVDCTWDDQSDGYYYNFFVKSDEFYDTYSSWSKTCHTEEDYWEGYLPVCTLDSGATQTDPGKIPIEGHTIVTDAAVAASCETTGLTEGSHCSVCGEILTEQTVIPATGHTPVKDAAVAAACETTGLTEGSHCSVCGKVLTAQTVIPAAGHKWSEYRESGKVKRKCSVCGKTETVRTLPKVKMVQLSKTSYTYDGKSHMPAVKVTNSAGKKLKEGTDYKIKKPSGRKNAGIYTVTIEMKGDYTGKYRKTFQIIPKGTAISGVKAKKKAFSVSWKKQAKQTSGYQIQYAVDAKFKKSVVTKNVNNTKKVKLDVSKLKAKKKYYIRVRTYKTVKVNGKSKKIYSGWSKVKAVTTKK</sequence>
<evidence type="ECO:0000313" key="5">
    <source>
        <dbReference type="Proteomes" id="UP000284051"/>
    </source>
</evidence>
<evidence type="ECO:0000256" key="1">
    <source>
        <dbReference type="SAM" id="Coils"/>
    </source>
</evidence>
<comment type="caution">
    <text evidence="4">The sequence shown here is derived from an EMBL/GenBank/DDBJ whole genome shotgun (WGS) entry which is preliminary data.</text>
</comment>
<feature type="coiled-coil region" evidence="1">
    <location>
        <begin position="194"/>
        <end position="221"/>
    </location>
</feature>
<dbReference type="RefSeq" id="WP_118772935.1">
    <property type="nucleotide sequence ID" value="NZ_QRID01000026.1"/>
</dbReference>
<proteinExistence type="predicted"/>
<gene>
    <name evidence="4" type="ORF">DW264_17455</name>
</gene>
<evidence type="ECO:0008006" key="6">
    <source>
        <dbReference type="Google" id="ProtNLM"/>
    </source>
</evidence>
<dbReference type="Pfam" id="PF01841">
    <property type="entry name" value="Transglut_core"/>
    <property type="match status" value="1"/>
</dbReference>
<evidence type="ECO:0000259" key="3">
    <source>
        <dbReference type="Pfam" id="PF01841"/>
    </source>
</evidence>
<feature type="domain" description="Fibronectin type-III" evidence="2">
    <location>
        <begin position="563"/>
        <end position="638"/>
    </location>
</feature>
<dbReference type="InterPro" id="IPR013783">
    <property type="entry name" value="Ig-like_fold"/>
</dbReference>
<name>A0A414STS3_9FIRM</name>
<dbReference type="InterPro" id="IPR003961">
    <property type="entry name" value="FN3_dom"/>
</dbReference>